<dbReference type="Proteomes" id="UP000663844">
    <property type="component" value="Unassembled WGS sequence"/>
</dbReference>
<dbReference type="AlphaFoldDB" id="A0A818LQI4"/>
<dbReference type="Gene3D" id="1.20.5.110">
    <property type="match status" value="1"/>
</dbReference>
<feature type="region of interest" description="Disordered" evidence="1">
    <location>
        <begin position="1"/>
        <end position="58"/>
    </location>
</feature>
<gene>
    <name evidence="3" type="ORF">OXD698_LOCUS5352</name>
</gene>
<evidence type="ECO:0000256" key="1">
    <source>
        <dbReference type="SAM" id="MobiDB-lite"/>
    </source>
</evidence>
<keyword evidence="2" id="KW-0472">Membrane</keyword>
<accession>A0A818LQI4</accession>
<name>A0A818LQI4_9BILA</name>
<feature type="compositionally biased region" description="Basic and acidic residues" evidence="1">
    <location>
        <begin position="13"/>
        <end position="30"/>
    </location>
</feature>
<comment type="caution">
    <text evidence="3">The sequence shown here is derived from an EMBL/GenBank/DDBJ whole genome shotgun (WGS) entry which is preliminary data.</text>
</comment>
<reference evidence="3" key="1">
    <citation type="submission" date="2021-02" db="EMBL/GenBank/DDBJ databases">
        <authorList>
            <person name="Nowell W R."/>
        </authorList>
    </citation>
    <scope>NUCLEOTIDE SEQUENCE</scope>
</reference>
<keyword evidence="2" id="KW-1133">Transmembrane helix</keyword>
<keyword evidence="2" id="KW-0812">Transmembrane</keyword>
<evidence type="ECO:0000313" key="3">
    <source>
        <dbReference type="EMBL" id="CAF3579874.1"/>
    </source>
</evidence>
<sequence length="122" mass="14342">MLVSYHQKINNKQHREMSNSEKKSDEEARKTLLPINGDNDIDVDVTPPVHSQENDFDDVECNIGHSDAELEQKKKEPHKNVKRQDPNWAMILTIAVVISIILLVILFSFWRQTDFRLFKHKY</sequence>
<protein>
    <submittedName>
        <fullName evidence="3">Uncharacterized protein</fullName>
    </submittedName>
</protein>
<evidence type="ECO:0000256" key="2">
    <source>
        <dbReference type="SAM" id="Phobius"/>
    </source>
</evidence>
<evidence type="ECO:0000313" key="4">
    <source>
        <dbReference type="Proteomes" id="UP000663844"/>
    </source>
</evidence>
<proteinExistence type="predicted"/>
<organism evidence="3 4">
    <name type="scientific">Adineta steineri</name>
    <dbReference type="NCBI Taxonomy" id="433720"/>
    <lineage>
        <taxon>Eukaryota</taxon>
        <taxon>Metazoa</taxon>
        <taxon>Spiralia</taxon>
        <taxon>Gnathifera</taxon>
        <taxon>Rotifera</taxon>
        <taxon>Eurotatoria</taxon>
        <taxon>Bdelloidea</taxon>
        <taxon>Adinetida</taxon>
        <taxon>Adinetidae</taxon>
        <taxon>Adineta</taxon>
    </lineage>
</organism>
<feature type="transmembrane region" description="Helical" evidence="2">
    <location>
        <begin position="88"/>
        <end position="110"/>
    </location>
</feature>
<dbReference type="EMBL" id="CAJOAZ010000216">
    <property type="protein sequence ID" value="CAF3579874.1"/>
    <property type="molecule type" value="Genomic_DNA"/>
</dbReference>